<feature type="compositionally biased region" description="Basic and acidic residues" evidence="2">
    <location>
        <begin position="79"/>
        <end position="163"/>
    </location>
</feature>
<feature type="coiled-coil region" evidence="1">
    <location>
        <begin position="18"/>
        <end position="52"/>
    </location>
</feature>
<gene>
    <name evidence="3" type="ORF">TCLT_LOCUS7425</name>
</gene>
<evidence type="ECO:0000313" key="5">
    <source>
        <dbReference type="WBParaSite" id="TCLT_0000743601-mRNA-1"/>
    </source>
</evidence>
<feature type="region of interest" description="Disordered" evidence="2">
    <location>
        <begin position="55"/>
        <end position="163"/>
    </location>
</feature>
<dbReference type="WBParaSite" id="TCLT_0000743601-mRNA-1">
    <property type="protein sequence ID" value="TCLT_0000743601-mRNA-1"/>
    <property type="gene ID" value="TCLT_0000743601"/>
</dbReference>
<name>A0A0N5D3D0_THECL</name>
<keyword evidence="1" id="KW-0175">Coiled coil</keyword>
<organism evidence="5">
    <name type="scientific">Thelazia callipaeda</name>
    <name type="common">Oriental eyeworm</name>
    <name type="synonym">Parasitic nematode</name>
    <dbReference type="NCBI Taxonomy" id="103827"/>
    <lineage>
        <taxon>Eukaryota</taxon>
        <taxon>Metazoa</taxon>
        <taxon>Ecdysozoa</taxon>
        <taxon>Nematoda</taxon>
        <taxon>Chromadorea</taxon>
        <taxon>Rhabditida</taxon>
        <taxon>Spirurina</taxon>
        <taxon>Spiruromorpha</taxon>
        <taxon>Thelazioidea</taxon>
        <taxon>Thelaziidae</taxon>
        <taxon>Thelazia</taxon>
    </lineage>
</organism>
<reference evidence="3 4" key="2">
    <citation type="submission" date="2018-11" db="EMBL/GenBank/DDBJ databases">
        <authorList>
            <consortium name="Pathogen Informatics"/>
        </authorList>
    </citation>
    <scope>NUCLEOTIDE SEQUENCE [LARGE SCALE GENOMIC DNA]</scope>
</reference>
<evidence type="ECO:0000256" key="2">
    <source>
        <dbReference type="SAM" id="MobiDB-lite"/>
    </source>
</evidence>
<evidence type="ECO:0000313" key="3">
    <source>
        <dbReference type="EMBL" id="VDN04879.1"/>
    </source>
</evidence>
<evidence type="ECO:0000313" key="4">
    <source>
        <dbReference type="Proteomes" id="UP000276776"/>
    </source>
</evidence>
<evidence type="ECO:0000256" key="1">
    <source>
        <dbReference type="SAM" id="Coils"/>
    </source>
</evidence>
<protein>
    <submittedName>
        <fullName evidence="5">Vicilin-like seed storage protein At2g18540</fullName>
    </submittedName>
</protein>
<reference evidence="5" key="1">
    <citation type="submission" date="2017-02" db="UniProtKB">
        <authorList>
            <consortium name="WormBaseParasite"/>
        </authorList>
    </citation>
    <scope>IDENTIFICATION</scope>
</reference>
<feature type="compositionally biased region" description="Polar residues" evidence="2">
    <location>
        <begin position="55"/>
        <end position="64"/>
    </location>
</feature>
<dbReference type="Proteomes" id="UP000276776">
    <property type="component" value="Unassembled WGS sequence"/>
</dbReference>
<sequence length="209" mass="25044">MAKNNSRQCNEEIKRKCIKRSKENAEEARVKIDKTEEKRREKKYEVEKLYRQGNSAKNMASETSEINEETKTYVENTMDEEKWRNNERATESMNERKQSFIERKKLDKIRRGEEENETRESRTSDRGDEVTRVYKKMDGTKKGRNKEYDVSQHREEVKVESMMEREKLEDITECVNFEMNNELAKRGIKFVQELGERDLLLISLQDLRG</sequence>
<dbReference type="AlphaFoldDB" id="A0A0N5D3D0"/>
<accession>A0A0N5D3D0</accession>
<proteinExistence type="predicted"/>
<dbReference type="EMBL" id="UYYF01004506">
    <property type="protein sequence ID" value="VDN04879.1"/>
    <property type="molecule type" value="Genomic_DNA"/>
</dbReference>
<keyword evidence="4" id="KW-1185">Reference proteome</keyword>